<dbReference type="CDD" id="cd00158">
    <property type="entry name" value="RHOD"/>
    <property type="match status" value="1"/>
</dbReference>
<name>A0A3E1RAY3_9BURK</name>
<reference evidence="2 3" key="1">
    <citation type="submission" date="2018-05" db="EMBL/GenBank/DDBJ databases">
        <title>Rhodoferax soyangensis sp.nov., isolated from an oligotrophic freshwater lake.</title>
        <authorList>
            <person name="Park M."/>
        </authorList>
    </citation>
    <scope>NUCLEOTIDE SEQUENCE [LARGE SCALE GENOMIC DNA]</scope>
    <source>
        <strain evidence="2 3">IMCC26218</strain>
    </source>
</reference>
<dbReference type="SUPFAM" id="SSF52821">
    <property type="entry name" value="Rhodanese/Cell cycle control phosphatase"/>
    <property type="match status" value="1"/>
</dbReference>
<dbReference type="Gene3D" id="3.40.250.10">
    <property type="entry name" value="Rhodanese-like domain"/>
    <property type="match status" value="1"/>
</dbReference>
<dbReference type="PROSITE" id="PS50206">
    <property type="entry name" value="RHODANESE_3"/>
    <property type="match status" value="1"/>
</dbReference>
<dbReference type="OrthoDB" id="9814704at2"/>
<keyword evidence="3" id="KW-1185">Reference proteome</keyword>
<protein>
    <submittedName>
        <fullName evidence="2">Hydrolase</fullName>
    </submittedName>
</protein>
<dbReference type="SMART" id="SM00450">
    <property type="entry name" value="RHOD"/>
    <property type="match status" value="1"/>
</dbReference>
<dbReference type="EMBL" id="QFZK01000008">
    <property type="protein sequence ID" value="RFO96413.1"/>
    <property type="molecule type" value="Genomic_DNA"/>
</dbReference>
<evidence type="ECO:0000259" key="1">
    <source>
        <dbReference type="PROSITE" id="PS50206"/>
    </source>
</evidence>
<comment type="caution">
    <text evidence="2">The sequence shown here is derived from an EMBL/GenBank/DDBJ whole genome shotgun (WGS) entry which is preliminary data.</text>
</comment>
<dbReference type="PANTHER" id="PTHR43031:SF1">
    <property type="entry name" value="PYRIDINE NUCLEOTIDE-DISULPHIDE OXIDOREDUCTASE"/>
    <property type="match status" value="1"/>
</dbReference>
<dbReference type="InterPro" id="IPR036873">
    <property type="entry name" value="Rhodanese-like_dom_sf"/>
</dbReference>
<sequence>MLQEAKEVCPTTTRRLIGEGALLVDVREPHEVQALALDVAEFLCIPLSELETRWSEIPKDREVVMVCQGGERSLKATYYMQYHGYTQVSNMSGGIEKWNRKGFPVKGQMPAGRAAASGCCSSESVVGGCDANSCCAGNVVQHSDTSCCGGAANATQQKASCC</sequence>
<proteinExistence type="predicted"/>
<dbReference type="Pfam" id="PF00581">
    <property type="entry name" value="Rhodanese"/>
    <property type="match status" value="1"/>
</dbReference>
<organism evidence="2 3">
    <name type="scientific">Rhodoferax lacus</name>
    <dbReference type="NCBI Taxonomy" id="2184758"/>
    <lineage>
        <taxon>Bacteria</taxon>
        <taxon>Pseudomonadati</taxon>
        <taxon>Pseudomonadota</taxon>
        <taxon>Betaproteobacteria</taxon>
        <taxon>Burkholderiales</taxon>
        <taxon>Comamonadaceae</taxon>
        <taxon>Rhodoferax</taxon>
    </lineage>
</organism>
<dbReference type="RefSeq" id="WP_117178239.1">
    <property type="nucleotide sequence ID" value="NZ_QFZK01000008.1"/>
</dbReference>
<dbReference type="GO" id="GO:0016787">
    <property type="term" value="F:hydrolase activity"/>
    <property type="evidence" value="ECO:0007669"/>
    <property type="project" value="UniProtKB-KW"/>
</dbReference>
<dbReference type="PANTHER" id="PTHR43031">
    <property type="entry name" value="FAD-DEPENDENT OXIDOREDUCTASE"/>
    <property type="match status" value="1"/>
</dbReference>
<feature type="domain" description="Rhodanese" evidence="1">
    <location>
        <begin position="17"/>
        <end position="107"/>
    </location>
</feature>
<evidence type="ECO:0000313" key="2">
    <source>
        <dbReference type="EMBL" id="RFO96413.1"/>
    </source>
</evidence>
<gene>
    <name evidence="2" type="ORF">DIC66_14025</name>
</gene>
<dbReference type="AlphaFoldDB" id="A0A3E1RAY3"/>
<dbReference type="Proteomes" id="UP000260665">
    <property type="component" value="Unassembled WGS sequence"/>
</dbReference>
<dbReference type="InterPro" id="IPR050229">
    <property type="entry name" value="GlpE_sulfurtransferase"/>
</dbReference>
<keyword evidence="2" id="KW-0378">Hydrolase</keyword>
<evidence type="ECO:0000313" key="3">
    <source>
        <dbReference type="Proteomes" id="UP000260665"/>
    </source>
</evidence>
<dbReference type="InterPro" id="IPR001763">
    <property type="entry name" value="Rhodanese-like_dom"/>
</dbReference>
<accession>A0A3E1RAY3</accession>